<protein>
    <submittedName>
        <fullName evidence="5">Oxidoreductase</fullName>
    </submittedName>
</protein>
<dbReference type="GO" id="GO:0050664">
    <property type="term" value="F:oxidoreductase activity, acting on NAD(P)H, oxygen as acceptor"/>
    <property type="evidence" value="ECO:0007669"/>
    <property type="project" value="TreeGrafter"/>
</dbReference>
<dbReference type="EMBL" id="VNKQ01000020">
    <property type="protein sequence ID" value="KAG0645180.1"/>
    <property type="molecule type" value="Genomic_DNA"/>
</dbReference>
<dbReference type="CDD" id="cd05367">
    <property type="entry name" value="SPR-like_SDR_c"/>
    <property type="match status" value="1"/>
</dbReference>
<sequence>MSEQKVIILTGASRGIGLAIAKYLLKDGHKLVLVARTTEKLEKLKQEYVDAVEILTGDLKDLQVGPKVVQLALKSFSRIDSLIINHATLSPVKRIADSTPEEWRSLFDVNFFSAVSLITPALPHLRKSQGRIILTSSGAATGYYSTWGAYGSSKAALNHLAATVAIEEPDVTTVSIRPGVVDTEMQVEVRGHNSVMDEKDAKKFKSLHEEGKLLKPEQPGNVMARLSISGEKELSGKFLSWDSKELEKYQDC</sequence>
<dbReference type="Pfam" id="PF00106">
    <property type="entry name" value="adh_short"/>
    <property type="match status" value="1"/>
</dbReference>
<evidence type="ECO:0000256" key="1">
    <source>
        <dbReference type="ARBA" id="ARBA00006484"/>
    </source>
</evidence>
<dbReference type="AlphaFoldDB" id="A0A9P6SQ01"/>
<evidence type="ECO:0000313" key="6">
    <source>
        <dbReference type="Proteomes" id="UP000785200"/>
    </source>
</evidence>
<name>A0A9P6SQ01_9HELO</name>
<proteinExistence type="inferred from homology"/>
<dbReference type="PROSITE" id="PS00061">
    <property type="entry name" value="ADH_SHORT"/>
    <property type="match status" value="1"/>
</dbReference>
<accession>A0A9P6SQ01</accession>
<keyword evidence="2" id="KW-0521">NADP</keyword>
<dbReference type="FunFam" id="3.40.50.720:FF:000281">
    <property type="entry name" value="Uncharacterized oxidoreductase YIR035C"/>
    <property type="match status" value="1"/>
</dbReference>
<dbReference type="Proteomes" id="UP000785200">
    <property type="component" value="Unassembled WGS sequence"/>
</dbReference>
<dbReference type="Gene3D" id="3.40.50.720">
    <property type="entry name" value="NAD(P)-binding Rossmann-like Domain"/>
    <property type="match status" value="1"/>
</dbReference>
<dbReference type="InterPro" id="IPR057326">
    <property type="entry name" value="KR_dom"/>
</dbReference>
<evidence type="ECO:0000259" key="4">
    <source>
        <dbReference type="SMART" id="SM00822"/>
    </source>
</evidence>
<dbReference type="InterPro" id="IPR036291">
    <property type="entry name" value="NAD(P)-bd_dom_sf"/>
</dbReference>
<reference evidence="5" key="1">
    <citation type="submission" date="2019-07" db="EMBL/GenBank/DDBJ databases">
        <title>Hyphodiscus hymeniophilus genome sequencing and assembly.</title>
        <authorList>
            <person name="Kramer G."/>
            <person name="Nodwell J."/>
        </authorList>
    </citation>
    <scope>NUCLEOTIDE SEQUENCE</scope>
    <source>
        <strain evidence="5">ATCC 34498</strain>
    </source>
</reference>
<dbReference type="PRINTS" id="PR00081">
    <property type="entry name" value="GDHRDH"/>
</dbReference>
<dbReference type="InterPro" id="IPR002347">
    <property type="entry name" value="SDR_fam"/>
</dbReference>
<dbReference type="PANTHER" id="PTHR43008:SF8">
    <property type="entry name" value="BENZIL REDUCTASE ((S)-BENZOIN FORMING) IRC24"/>
    <property type="match status" value="1"/>
</dbReference>
<comment type="similarity">
    <text evidence="1">Belongs to the short-chain dehydrogenases/reductases (SDR) family.</text>
</comment>
<dbReference type="SUPFAM" id="SSF51735">
    <property type="entry name" value="NAD(P)-binding Rossmann-fold domains"/>
    <property type="match status" value="1"/>
</dbReference>
<gene>
    <name evidence="5" type="ORF">D0Z07_9262</name>
</gene>
<dbReference type="PANTHER" id="PTHR43008">
    <property type="entry name" value="BENZIL REDUCTASE"/>
    <property type="match status" value="1"/>
</dbReference>
<dbReference type="OrthoDB" id="153074at2759"/>
<dbReference type="InterPro" id="IPR020904">
    <property type="entry name" value="Sc_DH/Rdtase_CS"/>
</dbReference>
<keyword evidence="6" id="KW-1185">Reference proteome</keyword>
<keyword evidence="3" id="KW-0560">Oxidoreductase</keyword>
<feature type="domain" description="Ketoreductase" evidence="4">
    <location>
        <begin position="5"/>
        <end position="184"/>
    </location>
</feature>
<evidence type="ECO:0000313" key="5">
    <source>
        <dbReference type="EMBL" id="KAG0645180.1"/>
    </source>
</evidence>
<comment type="caution">
    <text evidence="5">The sequence shown here is derived from an EMBL/GenBank/DDBJ whole genome shotgun (WGS) entry which is preliminary data.</text>
</comment>
<evidence type="ECO:0000256" key="2">
    <source>
        <dbReference type="ARBA" id="ARBA00022857"/>
    </source>
</evidence>
<organism evidence="5 6">
    <name type="scientific">Hyphodiscus hymeniophilus</name>
    <dbReference type="NCBI Taxonomy" id="353542"/>
    <lineage>
        <taxon>Eukaryota</taxon>
        <taxon>Fungi</taxon>
        <taxon>Dikarya</taxon>
        <taxon>Ascomycota</taxon>
        <taxon>Pezizomycotina</taxon>
        <taxon>Leotiomycetes</taxon>
        <taxon>Helotiales</taxon>
        <taxon>Hyphodiscaceae</taxon>
        <taxon>Hyphodiscus</taxon>
    </lineage>
</organism>
<dbReference type="SMART" id="SM00822">
    <property type="entry name" value="PKS_KR"/>
    <property type="match status" value="1"/>
</dbReference>
<evidence type="ECO:0000256" key="3">
    <source>
        <dbReference type="ARBA" id="ARBA00023002"/>
    </source>
</evidence>